<keyword evidence="4" id="KW-1185">Reference proteome</keyword>
<dbReference type="EMBL" id="JAAAIN010001546">
    <property type="protein sequence ID" value="KAG0302143.1"/>
    <property type="molecule type" value="Genomic_DNA"/>
</dbReference>
<protein>
    <submittedName>
        <fullName evidence="3">Uncharacterized protein</fullName>
    </submittedName>
</protein>
<evidence type="ECO:0000256" key="1">
    <source>
        <dbReference type="SAM" id="MobiDB-lite"/>
    </source>
</evidence>
<feature type="compositionally biased region" description="Low complexity" evidence="1">
    <location>
        <begin position="22"/>
        <end position="38"/>
    </location>
</feature>
<gene>
    <name evidence="3" type="ORF">BGZ97_002480</name>
</gene>
<organism evidence="3 4">
    <name type="scientific">Linnemannia gamsii</name>
    <dbReference type="NCBI Taxonomy" id="64522"/>
    <lineage>
        <taxon>Eukaryota</taxon>
        <taxon>Fungi</taxon>
        <taxon>Fungi incertae sedis</taxon>
        <taxon>Mucoromycota</taxon>
        <taxon>Mortierellomycotina</taxon>
        <taxon>Mortierellomycetes</taxon>
        <taxon>Mortierellales</taxon>
        <taxon>Mortierellaceae</taxon>
        <taxon>Linnemannia</taxon>
    </lineage>
</organism>
<feature type="region of interest" description="Disordered" evidence="1">
    <location>
        <begin position="67"/>
        <end position="99"/>
    </location>
</feature>
<keyword evidence="2" id="KW-0732">Signal</keyword>
<proteinExistence type="predicted"/>
<sequence length="221" mass="24803">MKISFSIAALVLAVASVATAAPAPAPGRAPGANPAASPVIDEQNARPAPPDIVKILKKIGWLSANYTSPASGGPTNPSVNPPPRDNSSPRNSTQVIEKRASSCRSSTLFWFERHYVDAMDDLERNEMAEHWFRLMVSPYLYESDIPAARSAGSPPRFLETRIHKDRKWGVTHDWNYGTGVVTMNVNRKDRPYTMKNNYYLEKEDGWYIVTNRMNDCIDWYE</sequence>
<accession>A0A9P6UID7</accession>
<name>A0A9P6UID7_9FUNG</name>
<evidence type="ECO:0000256" key="2">
    <source>
        <dbReference type="SAM" id="SignalP"/>
    </source>
</evidence>
<comment type="caution">
    <text evidence="3">The sequence shown here is derived from an EMBL/GenBank/DDBJ whole genome shotgun (WGS) entry which is preliminary data.</text>
</comment>
<feature type="signal peptide" evidence="2">
    <location>
        <begin position="1"/>
        <end position="20"/>
    </location>
</feature>
<reference evidence="3" key="1">
    <citation type="journal article" date="2020" name="Fungal Divers.">
        <title>Resolving the Mortierellaceae phylogeny through synthesis of multi-gene phylogenetics and phylogenomics.</title>
        <authorList>
            <person name="Vandepol N."/>
            <person name="Liber J."/>
            <person name="Desiro A."/>
            <person name="Na H."/>
            <person name="Kennedy M."/>
            <person name="Barry K."/>
            <person name="Grigoriev I.V."/>
            <person name="Miller A.N."/>
            <person name="O'Donnell K."/>
            <person name="Stajich J.E."/>
            <person name="Bonito G."/>
        </authorList>
    </citation>
    <scope>NUCLEOTIDE SEQUENCE</scope>
    <source>
        <strain evidence="3">NVP60</strain>
    </source>
</reference>
<dbReference type="OrthoDB" id="2431899at2759"/>
<dbReference type="Proteomes" id="UP000823405">
    <property type="component" value="Unassembled WGS sequence"/>
</dbReference>
<evidence type="ECO:0000313" key="3">
    <source>
        <dbReference type="EMBL" id="KAG0302143.1"/>
    </source>
</evidence>
<feature type="region of interest" description="Disordered" evidence="1">
    <location>
        <begin position="22"/>
        <end position="46"/>
    </location>
</feature>
<feature type="chain" id="PRO_5040428951" evidence="2">
    <location>
        <begin position="21"/>
        <end position="221"/>
    </location>
</feature>
<evidence type="ECO:0000313" key="4">
    <source>
        <dbReference type="Proteomes" id="UP000823405"/>
    </source>
</evidence>
<dbReference type="AlphaFoldDB" id="A0A9P6UID7"/>